<gene>
    <name evidence="2" type="ORF">UFOPK2810_01531</name>
</gene>
<dbReference type="GO" id="GO:0003677">
    <property type="term" value="F:DNA binding"/>
    <property type="evidence" value="ECO:0007669"/>
    <property type="project" value="InterPro"/>
</dbReference>
<organism evidence="2">
    <name type="scientific">freshwater metagenome</name>
    <dbReference type="NCBI Taxonomy" id="449393"/>
    <lineage>
        <taxon>unclassified sequences</taxon>
        <taxon>metagenomes</taxon>
        <taxon>ecological metagenomes</taxon>
    </lineage>
</organism>
<reference evidence="2" key="1">
    <citation type="submission" date="2020-05" db="EMBL/GenBank/DDBJ databases">
        <authorList>
            <person name="Chiriac C."/>
            <person name="Salcher M."/>
            <person name="Ghai R."/>
            <person name="Kavagutti S V."/>
        </authorList>
    </citation>
    <scope>NUCLEOTIDE SEQUENCE</scope>
</reference>
<protein>
    <submittedName>
        <fullName evidence="2">Unannotated protein</fullName>
    </submittedName>
</protein>
<dbReference type="InterPro" id="IPR000551">
    <property type="entry name" value="MerR-type_HTH_dom"/>
</dbReference>
<dbReference type="EMBL" id="CAEZYZ010000303">
    <property type="protein sequence ID" value="CAB4763815.1"/>
    <property type="molecule type" value="Genomic_DNA"/>
</dbReference>
<evidence type="ECO:0000313" key="2">
    <source>
        <dbReference type="EMBL" id="CAB4763815.1"/>
    </source>
</evidence>
<dbReference type="GO" id="GO:0006355">
    <property type="term" value="P:regulation of DNA-templated transcription"/>
    <property type="evidence" value="ECO:0007669"/>
    <property type="project" value="InterPro"/>
</dbReference>
<sequence length="89" mass="10126">MTHNPINYTITEAAALIGLAPTTLRDKVTAYEVPHHRCGNVKGVYFTPEDIDEIRTTQARRPRQVRESGRSQAEAVVIPDRFARLRKPR</sequence>
<feature type="domain" description="HTH merR-type" evidence="1">
    <location>
        <begin position="8"/>
        <end position="59"/>
    </location>
</feature>
<name>A0A6J6UXL6_9ZZZZ</name>
<dbReference type="Pfam" id="PF13411">
    <property type="entry name" value="MerR_1"/>
    <property type="match status" value="1"/>
</dbReference>
<evidence type="ECO:0000259" key="1">
    <source>
        <dbReference type="Pfam" id="PF13411"/>
    </source>
</evidence>
<accession>A0A6J6UXL6</accession>
<dbReference type="AlphaFoldDB" id="A0A6J6UXL6"/>
<proteinExistence type="predicted"/>